<accession>A0A0H3B0D1</accession>
<feature type="signal peptide" evidence="4">
    <location>
        <begin position="1"/>
        <end position="21"/>
    </location>
</feature>
<dbReference type="GO" id="GO:0055085">
    <property type="term" value="P:transmembrane transport"/>
    <property type="evidence" value="ECO:0007669"/>
    <property type="project" value="UniProtKB-ARBA"/>
</dbReference>
<name>A0A0H3B0D1_YERPY</name>
<keyword evidence="3 4" id="KW-0732">Signal</keyword>
<reference evidence="6" key="1">
    <citation type="submission" date="2008-02" db="EMBL/GenBank/DDBJ databases">
        <title>Complete sequence of Yersinia pseudotuberculosis YPIII.</title>
        <authorList>
            <consortium name="US DOE Joint Genome Institute"/>
            <person name="Challacombe J.F."/>
            <person name="Bruce D."/>
            <person name="Detter J.C."/>
            <person name="Green L."/>
            <person name="Land M."/>
            <person name="Munk C."/>
            <person name="Lindler L.E."/>
            <person name="Nikolich M.P."/>
            <person name="Brettin T."/>
        </authorList>
    </citation>
    <scope>NUCLEOTIDE SEQUENCE</scope>
    <source>
        <strain evidence="6">YPIII</strain>
    </source>
</reference>
<dbReference type="RefSeq" id="WP_012104655.1">
    <property type="nucleotide sequence ID" value="NZ_CP009792.1"/>
</dbReference>
<protein>
    <submittedName>
        <fullName evidence="6">Periplasmic binding protein/LacI transcriptional regulator</fullName>
    </submittedName>
</protein>
<dbReference type="KEGG" id="ypy:YPK_0812"/>
<evidence type="ECO:0000313" key="6">
    <source>
        <dbReference type="EMBL" id="ACA67113.1"/>
    </source>
</evidence>
<evidence type="ECO:0000256" key="1">
    <source>
        <dbReference type="ARBA" id="ARBA00004196"/>
    </source>
</evidence>
<feature type="domain" description="Periplasmic binding protein" evidence="5">
    <location>
        <begin position="27"/>
        <end position="290"/>
    </location>
</feature>
<dbReference type="PANTHER" id="PTHR46847">
    <property type="entry name" value="D-ALLOSE-BINDING PERIPLASMIC PROTEIN-RELATED"/>
    <property type="match status" value="1"/>
</dbReference>
<gene>
    <name evidence="6" type="ordered locus">YPK_0812</name>
</gene>
<dbReference type="SUPFAM" id="SSF53822">
    <property type="entry name" value="Periplasmic binding protein-like I"/>
    <property type="match status" value="1"/>
</dbReference>
<evidence type="ECO:0000256" key="4">
    <source>
        <dbReference type="SAM" id="SignalP"/>
    </source>
</evidence>
<dbReference type="PANTHER" id="PTHR46847:SF1">
    <property type="entry name" value="D-ALLOSE-BINDING PERIPLASMIC PROTEIN-RELATED"/>
    <property type="match status" value="1"/>
</dbReference>
<evidence type="ECO:0000256" key="3">
    <source>
        <dbReference type="ARBA" id="ARBA00022729"/>
    </source>
</evidence>
<dbReference type="Pfam" id="PF13407">
    <property type="entry name" value="Peripla_BP_4"/>
    <property type="match status" value="1"/>
</dbReference>
<dbReference type="GO" id="GO:0030246">
    <property type="term" value="F:carbohydrate binding"/>
    <property type="evidence" value="ECO:0007669"/>
    <property type="project" value="UniProtKB-ARBA"/>
</dbReference>
<dbReference type="AlphaFoldDB" id="A0A0H3B0D1"/>
<evidence type="ECO:0000256" key="2">
    <source>
        <dbReference type="ARBA" id="ARBA00007639"/>
    </source>
</evidence>
<comment type="similarity">
    <text evidence="2">Belongs to the bacterial solute-binding protein 2 family.</text>
</comment>
<sequence precursor="true">MKKRLIGLLLAGVTISMSASAAEPLKIGFANRTLNGAFFNGLTEYMKIHAKEKGYTLITTDARGDLNKQIADVEDMLSQGINYLILNPQDPQAGLRITEIAKRAGVPTVILDSDIALEAPVITRVQANNAKNNNLIGEYAVGQFGDKPMNCIFLSGNQGNLVGQARRDNFLLGVAEAQLRKYNRTNVNFLSQGWGNWDQQGGLKAMEDIIVAQGDKINCVYSEMDDMALGAIRALKAANKLDNVKVYAHDGYKKGLEAVKKGELQATASNNPDLLTRTVLEVIGQYQAGQTSFPDYVYIPSILITKDNVDKYYKEDSIF</sequence>
<dbReference type="Gene3D" id="3.40.50.2300">
    <property type="match status" value="2"/>
</dbReference>
<organism evidence="6">
    <name type="scientific">Yersinia pseudotuberculosis serotype O:3 (strain YPIII)</name>
    <dbReference type="NCBI Taxonomy" id="502800"/>
    <lineage>
        <taxon>Bacteria</taxon>
        <taxon>Pseudomonadati</taxon>
        <taxon>Pseudomonadota</taxon>
        <taxon>Gammaproteobacteria</taxon>
        <taxon>Enterobacterales</taxon>
        <taxon>Yersiniaceae</taxon>
        <taxon>Yersinia</taxon>
    </lineage>
</organism>
<proteinExistence type="inferred from homology"/>
<evidence type="ECO:0000259" key="5">
    <source>
        <dbReference type="Pfam" id="PF13407"/>
    </source>
</evidence>
<dbReference type="InterPro" id="IPR025997">
    <property type="entry name" value="SBP_2_dom"/>
</dbReference>
<comment type="subcellular location">
    <subcellularLocation>
        <location evidence="1">Cell envelope</location>
    </subcellularLocation>
</comment>
<feature type="chain" id="PRO_5002604805" evidence="4">
    <location>
        <begin position="22"/>
        <end position="319"/>
    </location>
</feature>
<dbReference type="InterPro" id="IPR028082">
    <property type="entry name" value="Peripla_BP_I"/>
</dbReference>
<dbReference type="EMBL" id="CP000950">
    <property type="protein sequence ID" value="ACA67113.1"/>
    <property type="molecule type" value="Genomic_DNA"/>
</dbReference>
<dbReference type="PATRIC" id="fig|502800.11.peg.1439"/>
<dbReference type="GO" id="GO:0030313">
    <property type="term" value="C:cell envelope"/>
    <property type="evidence" value="ECO:0007669"/>
    <property type="project" value="UniProtKB-SubCell"/>
</dbReference>